<dbReference type="Proteomes" id="UP001259659">
    <property type="component" value="Unassembled WGS sequence"/>
</dbReference>
<accession>A0ABU2FGS5</accession>
<comment type="caution">
    <text evidence="2">The sequence shown here is derived from an EMBL/GenBank/DDBJ whole genome shotgun (WGS) entry which is preliminary data.</text>
</comment>
<evidence type="ECO:0000313" key="3">
    <source>
        <dbReference type="Proteomes" id="UP001259659"/>
    </source>
</evidence>
<proteinExistence type="predicted"/>
<dbReference type="Pfam" id="PF18545">
    <property type="entry name" value="HalOD1"/>
    <property type="match status" value="1"/>
</dbReference>
<organism evidence="2 3">
    <name type="scientific">Haloarcula saliterrae</name>
    <dbReference type="NCBI Taxonomy" id="2950534"/>
    <lineage>
        <taxon>Archaea</taxon>
        <taxon>Methanobacteriati</taxon>
        <taxon>Methanobacteriota</taxon>
        <taxon>Stenosarchaea group</taxon>
        <taxon>Halobacteria</taxon>
        <taxon>Halobacteriales</taxon>
        <taxon>Haloarculaceae</taxon>
        <taxon>Haloarcula</taxon>
    </lineage>
</organism>
<gene>
    <name evidence="2" type="ORF">NDI56_18835</name>
</gene>
<reference evidence="2 3" key="1">
    <citation type="submission" date="2022-06" db="EMBL/GenBank/DDBJ databases">
        <title>Haloarcula sp. a new haloarchaeum isolate from saline soil.</title>
        <authorList>
            <person name="Strakova D."/>
            <person name="Galisteo C."/>
            <person name="Sanchez-Porro C."/>
            <person name="Ventosa A."/>
        </authorList>
    </citation>
    <scope>NUCLEOTIDE SEQUENCE [LARGE SCALE GENOMIC DNA]</scope>
    <source>
        <strain evidence="2 3">S1CR25-12</strain>
    </source>
</reference>
<sequence>MSDREDTDPTSLPPLASVIDPEALDALFAATGETTGDRRGTVSFDYSESHLTIVDGQTVVVEPQLKL</sequence>
<name>A0ABU2FGS5_9EURY</name>
<dbReference type="EMBL" id="JAMQON010000006">
    <property type="protein sequence ID" value="MDS0261462.1"/>
    <property type="molecule type" value="Genomic_DNA"/>
</dbReference>
<evidence type="ECO:0000313" key="2">
    <source>
        <dbReference type="EMBL" id="MDS0261462.1"/>
    </source>
</evidence>
<feature type="domain" description="Halobacterial output" evidence="1">
    <location>
        <begin position="2"/>
        <end position="63"/>
    </location>
</feature>
<keyword evidence="3" id="KW-1185">Reference proteome</keyword>
<evidence type="ECO:0000259" key="1">
    <source>
        <dbReference type="Pfam" id="PF18545"/>
    </source>
</evidence>
<dbReference type="InterPro" id="IPR040624">
    <property type="entry name" value="HalOD1"/>
</dbReference>
<protein>
    <recommendedName>
        <fullName evidence="1">Halobacterial output domain-containing protein</fullName>
    </recommendedName>
</protein>